<keyword evidence="5" id="KW-0560">Oxidoreductase</keyword>
<feature type="domain" description="Glucose-methanol-choline oxidoreductase N-terminal" evidence="7">
    <location>
        <begin position="82"/>
        <end position="105"/>
    </location>
</feature>
<dbReference type="InterPro" id="IPR027424">
    <property type="entry name" value="Glucose_Oxidase_domain_2"/>
</dbReference>
<dbReference type="Pfam" id="PF00732">
    <property type="entry name" value="GMC_oxred_N"/>
    <property type="match status" value="1"/>
</dbReference>
<dbReference type="InterPro" id="IPR012132">
    <property type="entry name" value="GMC_OxRdtase"/>
</dbReference>
<gene>
    <name evidence="8" type="ORF">K435DRAFT_791116</name>
</gene>
<dbReference type="Proteomes" id="UP000297245">
    <property type="component" value="Unassembled WGS sequence"/>
</dbReference>
<proteinExistence type="inferred from homology"/>
<keyword evidence="3 6" id="KW-0285">Flavoprotein</keyword>
<evidence type="ECO:0000256" key="2">
    <source>
        <dbReference type="ARBA" id="ARBA00010790"/>
    </source>
</evidence>
<dbReference type="GO" id="GO:0016614">
    <property type="term" value="F:oxidoreductase activity, acting on CH-OH group of donors"/>
    <property type="evidence" value="ECO:0007669"/>
    <property type="project" value="InterPro"/>
</dbReference>
<dbReference type="SUPFAM" id="SSF51905">
    <property type="entry name" value="FAD/NAD(P)-binding domain"/>
    <property type="match status" value="1"/>
</dbReference>
<dbReference type="OrthoDB" id="269227at2759"/>
<evidence type="ECO:0000313" key="8">
    <source>
        <dbReference type="EMBL" id="THV04224.1"/>
    </source>
</evidence>
<dbReference type="Gene3D" id="3.30.560.10">
    <property type="entry name" value="Glucose Oxidase, domain 3"/>
    <property type="match status" value="1"/>
</dbReference>
<dbReference type="GO" id="GO:0050660">
    <property type="term" value="F:flavin adenine dinucleotide binding"/>
    <property type="evidence" value="ECO:0007669"/>
    <property type="project" value="InterPro"/>
</dbReference>
<dbReference type="PANTHER" id="PTHR11552">
    <property type="entry name" value="GLUCOSE-METHANOL-CHOLINE GMC OXIDOREDUCTASE"/>
    <property type="match status" value="1"/>
</dbReference>
<evidence type="ECO:0000256" key="1">
    <source>
        <dbReference type="ARBA" id="ARBA00001974"/>
    </source>
</evidence>
<comment type="similarity">
    <text evidence="2 6">Belongs to the GMC oxidoreductase family.</text>
</comment>
<evidence type="ECO:0000256" key="4">
    <source>
        <dbReference type="ARBA" id="ARBA00022827"/>
    </source>
</evidence>
<evidence type="ECO:0000313" key="9">
    <source>
        <dbReference type="Proteomes" id="UP000297245"/>
    </source>
</evidence>
<dbReference type="PANTHER" id="PTHR11552:SF115">
    <property type="entry name" value="DEHYDROGENASE XPTC-RELATED"/>
    <property type="match status" value="1"/>
</dbReference>
<evidence type="ECO:0000259" key="7">
    <source>
        <dbReference type="PROSITE" id="PS00623"/>
    </source>
</evidence>
<dbReference type="InterPro" id="IPR000172">
    <property type="entry name" value="GMC_OxRdtase_N"/>
</dbReference>
<reference evidence="8 9" key="1">
    <citation type="journal article" date="2019" name="Nat. Ecol. Evol.">
        <title>Megaphylogeny resolves global patterns of mushroom evolution.</title>
        <authorList>
            <person name="Varga T."/>
            <person name="Krizsan K."/>
            <person name="Foldi C."/>
            <person name="Dima B."/>
            <person name="Sanchez-Garcia M."/>
            <person name="Sanchez-Ramirez S."/>
            <person name="Szollosi G.J."/>
            <person name="Szarkandi J.G."/>
            <person name="Papp V."/>
            <person name="Albert L."/>
            <person name="Andreopoulos W."/>
            <person name="Angelini C."/>
            <person name="Antonin V."/>
            <person name="Barry K.W."/>
            <person name="Bougher N.L."/>
            <person name="Buchanan P."/>
            <person name="Buyck B."/>
            <person name="Bense V."/>
            <person name="Catcheside P."/>
            <person name="Chovatia M."/>
            <person name="Cooper J."/>
            <person name="Damon W."/>
            <person name="Desjardin D."/>
            <person name="Finy P."/>
            <person name="Geml J."/>
            <person name="Haridas S."/>
            <person name="Hughes K."/>
            <person name="Justo A."/>
            <person name="Karasinski D."/>
            <person name="Kautmanova I."/>
            <person name="Kiss B."/>
            <person name="Kocsube S."/>
            <person name="Kotiranta H."/>
            <person name="LaButti K.M."/>
            <person name="Lechner B.E."/>
            <person name="Liimatainen K."/>
            <person name="Lipzen A."/>
            <person name="Lukacs Z."/>
            <person name="Mihaltcheva S."/>
            <person name="Morgado L.N."/>
            <person name="Niskanen T."/>
            <person name="Noordeloos M.E."/>
            <person name="Ohm R.A."/>
            <person name="Ortiz-Santana B."/>
            <person name="Ovrebo C."/>
            <person name="Racz N."/>
            <person name="Riley R."/>
            <person name="Savchenko A."/>
            <person name="Shiryaev A."/>
            <person name="Soop K."/>
            <person name="Spirin V."/>
            <person name="Szebenyi C."/>
            <person name="Tomsovsky M."/>
            <person name="Tulloss R.E."/>
            <person name="Uehling J."/>
            <person name="Grigoriev I.V."/>
            <person name="Vagvolgyi C."/>
            <person name="Papp T."/>
            <person name="Martin F.M."/>
            <person name="Miettinen O."/>
            <person name="Hibbett D.S."/>
            <person name="Nagy L.G."/>
        </authorList>
    </citation>
    <scope>NUCLEOTIDE SEQUENCE [LARGE SCALE GENOMIC DNA]</scope>
    <source>
        <strain evidence="8 9">CBS 962.96</strain>
    </source>
</reference>
<sequence length="124" mass="13360">MKPLSQASLLGLTLVVNALAYDYIIGGGIAGLTVANRLSEDRDKQVLVLKAGSNAENLLEVFVPGLSGPVHLNDRILTINAGKVLGGSTVINSMIFPRAEKAQYDAWGTLNNNYSWTWTPLTLY</sequence>
<accession>A0A4S8MPK6</accession>
<comment type="cofactor">
    <cofactor evidence="1">
        <name>FAD</name>
        <dbReference type="ChEBI" id="CHEBI:57692"/>
    </cofactor>
</comment>
<dbReference type="AlphaFoldDB" id="A0A4S8MPK6"/>
<organism evidence="8 9">
    <name type="scientific">Dendrothele bispora (strain CBS 962.96)</name>
    <dbReference type="NCBI Taxonomy" id="1314807"/>
    <lineage>
        <taxon>Eukaryota</taxon>
        <taxon>Fungi</taxon>
        <taxon>Dikarya</taxon>
        <taxon>Basidiomycota</taxon>
        <taxon>Agaricomycotina</taxon>
        <taxon>Agaricomycetes</taxon>
        <taxon>Agaricomycetidae</taxon>
        <taxon>Agaricales</taxon>
        <taxon>Agaricales incertae sedis</taxon>
        <taxon>Dendrothele</taxon>
    </lineage>
</organism>
<dbReference type="GO" id="GO:0044550">
    <property type="term" value="P:secondary metabolite biosynthetic process"/>
    <property type="evidence" value="ECO:0007669"/>
    <property type="project" value="TreeGrafter"/>
</dbReference>
<protein>
    <recommendedName>
        <fullName evidence="7">Glucose-methanol-choline oxidoreductase N-terminal domain-containing protein</fullName>
    </recommendedName>
</protein>
<dbReference type="PROSITE" id="PS00623">
    <property type="entry name" value="GMC_OXRED_1"/>
    <property type="match status" value="1"/>
</dbReference>
<name>A0A4S8MPK6_DENBC</name>
<evidence type="ECO:0000256" key="3">
    <source>
        <dbReference type="ARBA" id="ARBA00022630"/>
    </source>
</evidence>
<evidence type="ECO:0000256" key="5">
    <source>
        <dbReference type="ARBA" id="ARBA00023002"/>
    </source>
</evidence>
<evidence type="ECO:0000256" key="6">
    <source>
        <dbReference type="RuleBase" id="RU003968"/>
    </source>
</evidence>
<dbReference type="EMBL" id="ML179058">
    <property type="protein sequence ID" value="THV04224.1"/>
    <property type="molecule type" value="Genomic_DNA"/>
</dbReference>
<keyword evidence="4 6" id="KW-0274">FAD</keyword>
<dbReference type="Gene3D" id="3.50.50.60">
    <property type="entry name" value="FAD/NAD(P)-binding domain"/>
    <property type="match status" value="1"/>
</dbReference>
<dbReference type="Gene3D" id="4.10.450.10">
    <property type="entry name" value="Glucose Oxidase, domain 2"/>
    <property type="match status" value="1"/>
</dbReference>
<keyword evidence="9" id="KW-1185">Reference proteome</keyword>
<dbReference type="InterPro" id="IPR036188">
    <property type="entry name" value="FAD/NAD-bd_sf"/>
</dbReference>